<comment type="caution">
    <text evidence="4">The sequence shown here is derived from an EMBL/GenBank/DDBJ whole genome shotgun (WGS) entry which is preliminary data.</text>
</comment>
<evidence type="ECO:0000313" key="4">
    <source>
        <dbReference type="EMBL" id="GAH38969.1"/>
    </source>
</evidence>
<evidence type="ECO:0000256" key="3">
    <source>
        <dbReference type="SAM" id="Phobius"/>
    </source>
</evidence>
<keyword evidence="3" id="KW-1133">Transmembrane helix</keyword>
<gene>
    <name evidence="4" type="ORF">S03H2_24496</name>
</gene>
<dbReference type="EMBL" id="BARU01013622">
    <property type="protein sequence ID" value="GAH38969.1"/>
    <property type="molecule type" value="Genomic_DNA"/>
</dbReference>
<keyword evidence="2" id="KW-0143">Chaperone</keyword>
<organism evidence="4">
    <name type="scientific">marine sediment metagenome</name>
    <dbReference type="NCBI Taxonomy" id="412755"/>
    <lineage>
        <taxon>unclassified sequences</taxon>
        <taxon>metagenomes</taxon>
        <taxon>ecological metagenomes</taxon>
    </lineage>
</organism>
<accession>X1GBN2</accession>
<evidence type="ECO:0008006" key="5">
    <source>
        <dbReference type="Google" id="ProtNLM"/>
    </source>
</evidence>
<evidence type="ECO:0000256" key="1">
    <source>
        <dbReference type="ARBA" id="ARBA00022988"/>
    </source>
</evidence>
<feature type="transmembrane region" description="Helical" evidence="3">
    <location>
        <begin position="24"/>
        <end position="44"/>
    </location>
</feature>
<dbReference type="AlphaFoldDB" id="X1GBN2"/>
<protein>
    <recommendedName>
        <fullName evidence="5">Urease accessory protein UreF</fullName>
    </recommendedName>
</protein>
<feature type="non-terminal residue" evidence="4">
    <location>
        <position position="188"/>
    </location>
</feature>
<reference evidence="4" key="1">
    <citation type="journal article" date="2014" name="Front. Microbiol.">
        <title>High frequency of phylogenetically diverse reductive dehalogenase-homologous genes in deep subseafloor sedimentary metagenomes.</title>
        <authorList>
            <person name="Kawai M."/>
            <person name="Futagami T."/>
            <person name="Toyoda A."/>
            <person name="Takaki Y."/>
            <person name="Nishi S."/>
            <person name="Hori S."/>
            <person name="Arai W."/>
            <person name="Tsubouchi T."/>
            <person name="Morono Y."/>
            <person name="Uchiyama I."/>
            <person name="Ito T."/>
            <person name="Fujiyama A."/>
            <person name="Inagaki F."/>
            <person name="Takami H."/>
        </authorList>
    </citation>
    <scope>NUCLEOTIDE SEQUENCE</scope>
    <source>
        <strain evidence="4">Expedition CK06-06</strain>
    </source>
</reference>
<dbReference type="GO" id="GO:0016151">
    <property type="term" value="F:nickel cation binding"/>
    <property type="evidence" value="ECO:0007669"/>
    <property type="project" value="InterPro"/>
</dbReference>
<dbReference type="InterPro" id="IPR038277">
    <property type="entry name" value="UreF_sf"/>
</dbReference>
<dbReference type="PANTHER" id="PTHR33620">
    <property type="entry name" value="UREASE ACCESSORY PROTEIN F"/>
    <property type="match status" value="1"/>
</dbReference>
<sequence length="188" mass="19919">MAIIMTITAKTITATTIITIMPRMIMGMIITITTTSIATIPIIITATSMLMTANEPVGAGDLAEREAAALYRLMTWLSPSFPVGGFSYSSGIEWAVEAGDITDIATLADWLDVMLGDGSGFCDATFLVHAYRAAEAGDDVSLSEIAELAAAFVPSRERQLETTSQGRAFIEISRAAWDAEGLDAMVAA</sequence>
<dbReference type="InterPro" id="IPR002639">
    <property type="entry name" value="UreF"/>
</dbReference>
<keyword evidence="1" id="KW-0996">Nickel insertion</keyword>
<dbReference type="PANTHER" id="PTHR33620:SF1">
    <property type="entry name" value="UREASE ACCESSORY PROTEIN F"/>
    <property type="match status" value="1"/>
</dbReference>
<keyword evidence="3" id="KW-0472">Membrane</keyword>
<dbReference type="Pfam" id="PF01730">
    <property type="entry name" value="UreF"/>
    <property type="match status" value="1"/>
</dbReference>
<name>X1GBN2_9ZZZZ</name>
<evidence type="ECO:0000256" key="2">
    <source>
        <dbReference type="ARBA" id="ARBA00023186"/>
    </source>
</evidence>
<dbReference type="Gene3D" id="1.10.4190.10">
    <property type="entry name" value="Urease accessory protein UreF"/>
    <property type="match status" value="1"/>
</dbReference>
<keyword evidence="3" id="KW-0812">Transmembrane</keyword>
<proteinExistence type="predicted"/>